<dbReference type="Pfam" id="PF00106">
    <property type="entry name" value="adh_short"/>
    <property type="match status" value="1"/>
</dbReference>
<sequence>MSSSEQKRPLALVTGASSGIGWELAQVLAANRYDLVLVARREERLKQLAEMLAQKHGATTQVLAIDLARPGAAAQIKAELTAREAEIDVLVNNAGFSHHGPVTQVPVERLHAIVQVNIVALMELTRMIAPCMMARGHGRILNVSSVVGFTPTPFATVYAATKAFVTSFSEALAEELVGTGVTVTTLCPGTTKTEFAEAAGMTKTIAFRSGAMSAKEVAEIGYTGMMRGERVVIAGRMNWWMVFGVRFAPRKLVARIAKKIMAPTN</sequence>
<dbReference type="InterPro" id="IPR020904">
    <property type="entry name" value="Sc_DH/Rdtase_CS"/>
</dbReference>
<dbReference type="PANTHER" id="PTHR44196">
    <property type="entry name" value="DEHYDROGENASE/REDUCTASE SDR FAMILY MEMBER 7B"/>
    <property type="match status" value="1"/>
</dbReference>
<dbReference type="AlphaFoldDB" id="A0A5B9E425"/>
<dbReference type="EMBL" id="CP042806">
    <property type="protein sequence ID" value="QEE26982.1"/>
    <property type="molecule type" value="Genomic_DNA"/>
</dbReference>
<gene>
    <name evidence="4" type="ORF">FTW19_02550</name>
</gene>
<dbReference type="Proteomes" id="UP000321820">
    <property type="component" value="Chromosome"/>
</dbReference>
<dbReference type="PRINTS" id="PR00080">
    <property type="entry name" value="SDRFAMILY"/>
</dbReference>
<name>A0A5B9E425_9BACT</name>
<dbReference type="PRINTS" id="PR00081">
    <property type="entry name" value="GDHRDH"/>
</dbReference>
<dbReference type="PIRSF" id="PIRSF000126">
    <property type="entry name" value="11-beta-HSD1"/>
    <property type="match status" value="1"/>
</dbReference>
<evidence type="ECO:0000313" key="4">
    <source>
        <dbReference type="EMBL" id="QEE26982.1"/>
    </source>
</evidence>
<dbReference type="GO" id="GO:0016491">
    <property type="term" value="F:oxidoreductase activity"/>
    <property type="evidence" value="ECO:0007669"/>
    <property type="project" value="UniProtKB-KW"/>
</dbReference>
<comment type="similarity">
    <text evidence="1 3">Belongs to the short-chain dehydrogenases/reductases (SDR) family.</text>
</comment>
<evidence type="ECO:0000313" key="5">
    <source>
        <dbReference type="Proteomes" id="UP000321820"/>
    </source>
</evidence>
<organism evidence="4 5">
    <name type="scientific">Terriglobus albidus</name>
    <dbReference type="NCBI Taxonomy" id="1592106"/>
    <lineage>
        <taxon>Bacteria</taxon>
        <taxon>Pseudomonadati</taxon>
        <taxon>Acidobacteriota</taxon>
        <taxon>Terriglobia</taxon>
        <taxon>Terriglobales</taxon>
        <taxon>Acidobacteriaceae</taxon>
        <taxon>Terriglobus</taxon>
    </lineage>
</organism>
<evidence type="ECO:0000256" key="3">
    <source>
        <dbReference type="RuleBase" id="RU000363"/>
    </source>
</evidence>
<dbReference type="PANTHER" id="PTHR44196:SF2">
    <property type="entry name" value="SHORT-CHAIN DEHYDROGENASE-RELATED"/>
    <property type="match status" value="1"/>
</dbReference>
<keyword evidence="5" id="KW-1185">Reference proteome</keyword>
<keyword evidence="2" id="KW-0560">Oxidoreductase</keyword>
<proteinExistence type="inferred from homology"/>
<dbReference type="GO" id="GO:0016020">
    <property type="term" value="C:membrane"/>
    <property type="evidence" value="ECO:0007669"/>
    <property type="project" value="TreeGrafter"/>
</dbReference>
<dbReference type="SUPFAM" id="SSF51735">
    <property type="entry name" value="NAD(P)-binding Rossmann-fold domains"/>
    <property type="match status" value="1"/>
</dbReference>
<dbReference type="KEGG" id="talb:FTW19_02550"/>
<evidence type="ECO:0000256" key="2">
    <source>
        <dbReference type="ARBA" id="ARBA00023002"/>
    </source>
</evidence>
<accession>A0A5B9E425</accession>
<dbReference type="RefSeq" id="WP_147646178.1">
    <property type="nucleotide sequence ID" value="NZ_CP042806.1"/>
</dbReference>
<evidence type="ECO:0000256" key="1">
    <source>
        <dbReference type="ARBA" id="ARBA00006484"/>
    </source>
</evidence>
<dbReference type="Gene3D" id="3.40.50.720">
    <property type="entry name" value="NAD(P)-binding Rossmann-like Domain"/>
    <property type="match status" value="1"/>
</dbReference>
<dbReference type="OrthoDB" id="9808814at2"/>
<reference evidence="4 5" key="1">
    <citation type="submission" date="2019-08" db="EMBL/GenBank/DDBJ databases">
        <title>Complete genome sequence of Terriglobus albidus strain ORNL.</title>
        <authorList>
            <person name="Podar M."/>
        </authorList>
    </citation>
    <scope>NUCLEOTIDE SEQUENCE [LARGE SCALE GENOMIC DNA]</scope>
    <source>
        <strain evidence="4 5">ORNL</strain>
    </source>
</reference>
<dbReference type="PROSITE" id="PS00061">
    <property type="entry name" value="ADH_SHORT"/>
    <property type="match status" value="1"/>
</dbReference>
<dbReference type="InterPro" id="IPR002347">
    <property type="entry name" value="SDR_fam"/>
</dbReference>
<dbReference type="InterPro" id="IPR036291">
    <property type="entry name" value="NAD(P)-bd_dom_sf"/>
</dbReference>
<protein>
    <submittedName>
        <fullName evidence="4">SDR family oxidoreductase</fullName>
    </submittedName>
</protein>